<feature type="domain" description="SYO1-like TPR repeats" evidence="1">
    <location>
        <begin position="23"/>
        <end position="115"/>
    </location>
</feature>
<dbReference type="Proteomes" id="UP001141327">
    <property type="component" value="Unassembled WGS sequence"/>
</dbReference>
<evidence type="ECO:0000313" key="3">
    <source>
        <dbReference type="Proteomes" id="UP001141327"/>
    </source>
</evidence>
<dbReference type="InterPro" id="IPR052616">
    <property type="entry name" value="SYO1-like"/>
</dbReference>
<reference evidence="2" key="1">
    <citation type="journal article" date="2022" name="bioRxiv">
        <title>Genomics of Preaxostyla Flagellates Illuminates Evolutionary Transitions and the Path Towards Mitochondrial Loss.</title>
        <authorList>
            <person name="Novak L.V.F."/>
            <person name="Treitli S.C."/>
            <person name="Pyrih J."/>
            <person name="Halakuc P."/>
            <person name="Pipaliya S.V."/>
            <person name="Vacek V."/>
            <person name="Brzon O."/>
            <person name="Soukal P."/>
            <person name="Eme L."/>
            <person name="Dacks J.B."/>
            <person name="Karnkowska A."/>
            <person name="Elias M."/>
            <person name="Hampl V."/>
        </authorList>
    </citation>
    <scope>NUCLEOTIDE SEQUENCE</scope>
    <source>
        <strain evidence="2">RCP-MX</strain>
    </source>
</reference>
<gene>
    <name evidence="2" type="ORF">PAPYR_6812</name>
</gene>
<protein>
    <recommendedName>
        <fullName evidence="1">SYO1-like TPR repeats domain-containing protein</fullName>
    </recommendedName>
</protein>
<dbReference type="InterPro" id="IPR057990">
    <property type="entry name" value="TPR_SYO1"/>
</dbReference>
<keyword evidence="3" id="KW-1185">Reference proteome</keyword>
<dbReference type="Gene3D" id="1.25.10.10">
    <property type="entry name" value="Leucine-rich Repeat Variant"/>
    <property type="match status" value="1"/>
</dbReference>
<accession>A0ABQ8UGY9</accession>
<name>A0ABQ8UGY9_9EUKA</name>
<organism evidence="2 3">
    <name type="scientific">Paratrimastix pyriformis</name>
    <dbReference type="NCBI Taxonomy" id="342808"/>
    <lineage>
        <taxon>Eukaryota</taxon>
        <taxon>Metamonada</taxon>
        <taxon>Preaxostyla</taxon>
        <taxon>Paratrimastigidae</taxon>
        <taxon>Paratrimastix</taxon>
    </lineage>
</organism>
<sequence>MLALVRRAHGAATKGASGVAELVTEAHAPFLLLLAAHGRPEIRINALGMLAVLAALPATSPATQLAVGRLVLGVLAGDSEPRVVCEALDLIFDVFADGAHAAFAELHMMQALRDFGGRMGALDHPTHPSFFYSPLCLGPQMVQARGSRDGDPDTMEMLELARRNLRRFIRYKERNPAPGAH</sequence>
<dbReference type="EMBL" id="JAPMOS010000042">
    <property type="protein sequence ID" value="KAJ4457671.1"/>
    <property type="molecule type" value="Genomic_DNA"/>
</dbReference>
<dbReference type="PANTHER" id="PTHR13347:SF1">
    <property type="entry name" value="HEAT REPEAT-CONTAINING PROTEIN 3"/>
    <property type="match status" value="1"/>
</dbReference>
<evidence type="ECO:0000313" key="2">
    <source>
        <dbReference type="EMBL" id="KAJ4457671.1"/>
    </source>
</evidence>
<evidence type="ECO:0000259" key="1">
    <source>
        <dbReference type="Pfam" id="PF25567"/>
    </source>
</evidence>
<dbReference type="InterPro" id="IPR011989">
    <property type="entry name" value="ARM-like"/>
</dbReference>
<dbReference type="PANTHER" id="PTHR13347">
    <property type="entry name" value="HEAT REPEAT-CONTAINING PROTEIN 3"/>
    <property type="match status" value="1"/>
</dbReference>
<comment type="caution">
    <text evidence="2">The sequence shown here is derived from an EMBL/GenBank/DDBJ whole genome shotgun (WGS) entry which is preliminary data.</text>
</comment>
<proteinExistence type="predicted"/>
<dbReference type="Pfam" id="PF25567">
    <property type="entry name" value="TPR_SYO1"/>
    <property type="match status" value="1"/>
</dbReference>